<organism evidence="7 8">
    <name type="scientific">Bacteroides fluxus YIT 12057</name>
    <dbReference type="NCBI Taxonomy" id="763034"/>
    <lineage>
        <taxon>Bacteria</taxon>
        <taxon>Pseudomonadati</taxon>
        <taxon>Bacteroidota</taxon>
        <taxon>Bacteroidia</taxon>
        <taxon>Bacteroidales</taxon>
        <taxon>Bacteroidaceae</taxon>
        <taxon>Bacteroides</taxon>
    </lineage>
</organism>
<evidence type="ECO:0000256" key="6">
    <source>
        <dbReference type="SAM" id="Phobius"/>
    </source>
</evidence>
<comment type="subcellular location">
    <subcellularLocation>
        <location evidence="1">Membrane</location>
        <topology evidence="1">Single-pass membrane protein</topology>
    </subcellularLocation>
</comment>
<proteinExistence type="inferred from homology"/>
<feature type="transmembrane region" description="Helical" evidence="6">
    <location>
        <begin position="25"/>
        <end position="45"/>
    </location>
</feature>
<keyword evidence="8" id="KW-1185">Reference proteome</keyword>
<evidence type="ECO:0000256" key="3">
    <source>
        <dbReference type="ARBA" id="ARBA00022692"/>
    </source>
</evidence>
<dbReference type="AlphaFoldDB" id="F3PRA9"/>
<reference evidence="7 8" key="1">
    <citation type="submission" date="2011-02" db="EMBL/GenBank/DDBJ databases">
        <authorList>
            <person name="Weinstock G."/>
            <person name="Sodergren E."/>
            <person name="Clifton S."/>
            <person name="Fulton L."/>
            <person name="Fulton B."/>
            <person name="Courtney L."/>
            <person name="Fronick C."/>
            <person name="Harrison M."/>
            <person name="Strong C."/>
            <person name="Farmer C."/>
            <person name="Delahaunty K."/>
            <person name="Markovic C."/>
            <person name="Hall O."/>
            <person name="Minx P."/>
            <person name="Tomlinson C."/>
            <person name="Mitreva M."/>
            <person name="Hou S."/>
            <person name="Chen J."/>
            <person name="Wollam A."/>
            <person name="Pepin K.H."/>
            <person name="Johnson M."/>
            <person name="Bhonagiri V."/>
            <person name="Zhang X."/>
            <person name="Suruliraj S."/>
            <person name="Warren W."/>
            <person name="Chinwalla A."/>
            <person name="Mardis E.R."/>
            <person name="Wilson R.K."/>
        </authorList>
    </citation>
    <scope>NUCLEOTIDE SEQUENCE [LARGE SCALE GENOMIC DNA]</scope>
    <source>
        <strain evidence="7 8">YIT 12057</strain>
    </source>
</reference>
<keyword evidence="5 6" id="KW-0472">Membrane</keyword>
<comment type="caution">
    <text evidence="7">The sequence shown here is derived from an EMBL/GenBank/DDBJ whole genome shotgun (WGS) entry which is preliminary data.</text>
</comment>
<dbReference type="Pfam" id="PF04011">
    <property type="entry name" value="LemA"/>
    <property type="match status" value="1"/>
</dbReference>
<dbReference type="PANTHER" id="PTHR34478">
    <property type="entry name" value="PROTEIN LEMA"/>
    <property type="match status" value="1"/>
</dbReference>
<dbReference type="InterPro" id="IPR023353">
    <property type="entry name" value="LemA-like_dom_sf"/>
</dbReference>
<dbReference type="EMBL" id="AFBN01000022">
    <property type="protein sequence ID" value="EGF58457.1"/>
    <property type="molecule type" value="Genomic_DNA"/>
</dbReference>
<evidence type="ECO:0000256" key="5">
    <source>
        <dbReference type="ARBA" id="ARBA00023136"/>
    </source>
</evidence>
<dbReference type="InterPro" id="IPR007156">
    <property type="entry name" value="MamQ_LemA"/>
</dbReference>
<evidence type="ECO:0000256" key="2">
    <source>
        <dbReference type="ARBA" id="ARBA00008854"/>
    </source>
</evidence>
<protein>
    <submittedName>
        <fullName evidence="7">LemA family protein</fullName>
    </submittedName>
</protein>
<keyword evidence="4 6" id="KW-1133">Transmembrane helix</keyword>
<name>F3PRA9_9BACE</name>
<dbReference type="Proteomes" id="UP000003416">
    <property type="component" value="Unassembled WGS sequence"/>
</dbReference>
<dbReference type="eggNOG" id="COG1704">
    <property type="taxonomic scope" value="Bacteria"/>
</dbReference>
<dbReference type="Gene3D" id="1.20.1440.20">
    <property type="entry name" value="LemA-like domain"/>
    <property type="match status" value="1"/>
</dbReference>
<evidence type="ECO:0000313" key="8">
    <source>
        <dbReference type="Proteomes" id="UP000003416"/>
    </source>
</evidence>
<evidence type="ECO:0000256" key="1">
    <source>
        <dbReference type="ARBA" id="ARBA00004167"/>
    </source>
</evidence>
<dbReference type="SUPFAM" id="SSF140478">
    <property type="entry name" value="LemA-like"/>
    <property type="match status" value="1"/>
</dbReference>
<accession>F3PRA9</accession>
<gene>
    <name evidence="7" type="ORF">HMPREF9446_01258</name>
</gene>
<dbReference type="HOGENOM" id="CLU_056714_0_1_10"/>
<dbReference type="GO" id="GO:0016020">
    <property type="term" value="C:membrane"/>
    <property type="evidence" value="ECO:0007669"/>
    <property type="project" value="UniProtKB-SubCell"/>
</dbReference>
<dbReference type="STRING" id="763034.HMPREF9446_01258"/>
<keyword evidence="3 6" id="KW-0812">Transmembrane</keyword>
<comment type="similarity">
    <text evidence="2">Belongs to the LemA family.</text>
</comment>
<evidence type="ECO:0000313" key="7">
    <source>
        <dbReference type="EMBL" id="EGF58457.1"/>
    </source>
</evidence>
<dbReference type="PANTHER" id="PTHR34478:SF1">
    <property type="entry name" value="PROTEIN LEMA"/>
    <property type="match status" value="1"/>
</dbReference>
<sequence>MSSGKAPGLINTNINRHKECRKESMVIAIVVAVIVLIVVTMYNSLIRKRNQVDNAFASIDVMLKQRFDLIPNLVASVRQYAKHEADTFSAITEMRNKSYTSLTENEKADFDKNFSGIRSKFFAVAENYPELKASENFLQLQRALNETEEQLAAARRTFNACVTDYNNAVQSFPTNVLAGMMGFTCKTVLAIPEAERATPDVKNLFNS</sequence>
<evidence type="ECO:0000256" key="4">
    <source>
        <dbReference type="ARBA" id="ARBA00022989"/>
    </source>
</evidence>